<proteinExistence type="predicted"/>
<feature type="repeat" description="PPR" evidence="2">
    <location>
        <begin position="29"/>
        <end position="63"/>
    </location>
</feature>
<dbReference type="PANTHER" id="PTHR46862">
    <property type="entry name" value="OS07G0661900 PROTEIN"/>
    <property type="match status" value="1"/>
</dbReference>
<dbReference type="Pfam" id="PF13812">
    <property type="entry name" value="PPR_3"/>
    <property type="match status" value="1"/>
</dbReference>
<protein>
    <submittedName>
        <fullName evidence="3">Pentatricopeptide repeat-containing protein</fullName>
    </submittedName>
</protein>
<evidence type="ECO:0000256" key="2">
    <source>
        <dbReference type="PROSITE-ProRule" id="PRU00708"/>
    </source>
</evidence>
<reference evidence="4" key="1">
    <citation type="journal article" date="2011" name="Nature">
        <title>Genome sequence and analysis of the tuber crop potato.</title>
        <authorList>
            <consortium name="The Potato Genome Sequencing Consortium"/>
        </authorList>
    </citation>
    <scope>NUCLEOTIDE SEQUENCE [LARGE SCALE GENOMIC DNA]</scope>
    <source>
        <strain evidence="4">cv. DM1-3 516 R44</strain>
    </source>
</reference>
<sequence>MINVYAAAGLYQEAEVLMHSMRSSGCKPDSLTYLALIRAYTRVGECSEAEKAIDSMQKEGIPPSCAHFNVLLSGFAKGGLIREVERIYNNLMNAELQPDLESHSLMLRCYMDYGHVVEGISFFERISKSVKPDRFIMSAAVHLYRSAGLVLKAEGVLRSMNSFGIPFLEKLEVGSKLKAD</sequence>
<dbReference type="Gene3D" id="1.25.40.10">
    <property type="entry name" value="Tetratricopeptide repeat domain"/>
    <property type="match status" value="1"/>
</dbReference>
<dbReference type="PROSITE" id="PS51375">
    <property type="entry name" value="PPR"/>
    <property type="match status" value="3"/>
</dbReference>
<dbReference type="PANTHER" id="PTHR46862:SF5">
    <property type="entry name" value="OS02G0170000 PROTEIN"/>
    <property type="match status" value="1"/>
</dbReference>
<feature type="repeat" description="PPR" evidence="2">
    <location>
        <begin position="1"/>
        <end position="28"/>
    </location>
</feature>
<dbReference type="Pfam" id="PF01535">
    <property type="entry name" value="PPR"/>
    <property type="match status" value="1"/>
</dbReference>
<keyword evidence="1" id="KW-0677">Repeat</keyword>
<gene>
    <name evidence="3" type="primary">LOC102580066</name>
</gene>
<dbReference type="EnsemblPlants" id="PGSC0003DMT400008146">
    <property type="protein sequence ID" value="PGSC0003DMT400008146"/>
    <property type="gene ID" value="PGSC0003DMG400003143"/>
</dbReference>
<dbReference type="Gramene" id="PGSC0003DMT400008146">
    <property type="protein sequence ID" value="PGSC0003DMT400008146"/>
    <property type="gene ID" value="PGSC0003DMG400003143"/>
</dbReference>
<dbReference type="ExpressionAtlas" id="M0ZU55">
    <property type="expression patterns" value="baseline"/>
</dbReference>
<dbReference type="InterPro" id="IPR011990">
    <property type="entry name" value="TPR-like_helical_dom_sf"/>
</dbReference>
<dbReference type="NCBIfam" id="TIGR00756">
    <property type="entry name" value="PPR"/>
    <property type="match status" value="3"/>
</dbReference>
<dbReference type="AlphaFoldDB" id="M0ZU55"/>
<evidence type="ECO:0000313" key="4">
    <source>
        <dbReference type="Proteomes" id="UP000011115"/>
    </source>
</evidence>
<name>M0ZU55_SOLTU</name>
<reference evidence="3" key="2">
    <citation type="submission" date="2015-06" db="UniProtKB">
        <authorList>
            <consortium name="EnsemblPlants"/>
        </authorList>
    </citation>
    <scope>IDENTIFICATION</scope>
    <source>
        <strain evidence="3">DM1-3 516 R44</strain>
    </source>
</reference>
<evidence type="ECO:0000313" key="3">
    <source>
        <dbReference type="EnsemblPlants" id="PGSC0003DMT400008146"/>
    </source>
</evidence>
<dbReference type="Proteomes" id="UP000011115">
    <property type="component" value="Unassembled WGS sequence"/>
</dbReference>
<dbReference type="OrthoDB" id="185373at2759"/>
<dbReference type="InterPro" id="IPR002885">
    <property type="entry name" value="PPR_rpt"/>
</dbReference>
<dbReference type="HOGENOM" id="CLU_1672121_0_0_1"/>
<feature type="repeat" description="PPR" evidence="2">
    <location>
        <begin position="64"/>
        <end position="98"/>
    </location>
</feature>
<keyword evidence="4" id="KW-1185">Reference proteome</keyword>
<evidence type="ECO:0000256" key="1">
    <source>
        <dbReference type="ARBA" id="ARBA00022737"/>
    </source>
</evidence>
<organism evidence="3 4">
    <name type="scientific">Solanum tuberosum</name>
    <name type="common">Potato</name>
    <dbReference type="NCBI Taxonomy" id="4113"/>
    <lineage>
        <taxon>Eukaryota</taxon>
        <taxon>Viridiplantae</taxon>
        <taxon>Streptophyta</taxon>
        <taxon>Embryophyta</taxon>
        <taxon>Tracheophyta</taxon>
        <taxon>Spermatophyta</taxon>
        <taxon>Magnoliopsida</taxon>
        <taxon>eudicotyledons</taxon>
        <taxon>Gunneridae</taxon>
        <taxon>Pentapetalae</taxon>
        <taxon>asterids</taxon>
        <taxon>lamiids</taxon>
        <taxon>Solanales</taxon>
        <taxon>Solanaceae</taxon>
        <taxon>Solanoideae</taxon>
        <taxon>Solaneae</taxon>
        <taxon>Solanum</taxon>
    </lineage>
</organism>
<accession>M0ZU55</accession>